<evidence type="ECO:0000313" key="2">
    <source>
        <dbReference type="EMBL" id="CDF34981.1"/>
    </source>
</evidence>
<name>R7QC56_CHOCR</name>
<dbReference type="Proteomes" id="UP000012073">
    <property type="component" value="Unassembled WGS sequence"/>
</dbReference>
<evidence type="ECO:0000313" key="3">
    <source>
        <dbReference type="Proteomes" id="UP000012073"/>
    </source>
</evidence>
<dbReference type="GeneID" id="17322516"/>
<dbReference type="KEGG" id="ccp:CHC_T00003312001"/>
<keyword evidence="3" id="KW-1185">Reference proteome</keyword>
<proteinExistence type="predicted"/>
<feature type="region of interest" description="Disordered" evidence="1">
    <location>
        <begin position="21"/>
        <end position="40"/>
    </location>
</feature>
<gene>
    <name evidence="2" type="ORF">CHC_T00003312001</name>
</gene>
<feature type="compositionally biased region" description="Polar residues" evidence="1">
    <location>
        <begin position="31"/>
        <end position="40"/>
    </location>
</feature>
<dbReference type="AlphaFoldDB" id="R7QC56"/>
<dbReference type="EMBL" id="HG001713">
    <property type="protein sequence ID" value="CDF34981.1"/>
    <property type="molecule type" value="Genomic_DNA"/>
</dbReference>
<evidence type="ECO:0000256" key="1">
    <source>
        <dbReference type="SAM" id="MobiDB-lite"/>
    </source>
</evidence>
<dbReference type="RefSeq" id="XP_005714800.1">
    <property type="nucleotide sequence ID" value="XM_005714743.1"/>
</dbReference>
<organism evidence="2 3">
    <name type="scientific">Chondrus crispus</name>
    <name type="common">Carrageen Irish moss</name>
    <name type="synonym">Polymorpha crispa</name>
    <dbReference type="NCBI Taxonomy" id="2769"/>
    <lineage>
        <taxon>Eukaryota</taxon>
        <taxon>Rhodophyta</taxon>
        <taxon>Florideophyceae</taxon>
        <taxon>Rhodymeniophycidae</taxon>
        <taxon>Gigartinales</taxon>
        <taxon>Gigartinaceae</taxon>
        <taxon>Chondrus</taxon>
    </lineage>
</organism>
<dbReference type="Gramene" id="CDF34981">
    <property type="protein sequence ID" value="CDF34981"/>
    <property type="gene ID" value="CHC_T00003312001"/>
</dbReference>
<sequence>MGNSSPCRCVLAVATALPSPRRTPRMPFLPQRSNISNPTACTPPVNGTPKRCGISFPAMSSPLVTPVWTSLRNRCAKKVLSPCWCTPS</sequence>
<protein>
    <submittedName>
        <fullName evidence="2">Uncharacterized protein</fullName>
    </submittedName>
</protein>
<reference evidence="3" key="1">
    <citation type="journal article" date="2013" name="Proc. Natl. Acad. Sci. U.S.A.">
        <title>Genome structure and metabolic features in the red seaweed Chondrus crispus shed light on evolution of the Archaeplastida.</title>
        <authorList>
            <person name="Collen J."/>
            <person name="Porcel B."/>
            <person name="Carre W."/>
            <person name="Ball S.G."/>
            <person name="Chaparro C."/>
            <person name="Tonon T."/>
            <person name="Barbeyron T."/>
            <person name="Michel G."/>
            <person name="Noel B."/>
            <person name="Valentin K."/>
            <person name="Elias M."/>
            <person name="Artiguenave F."/>
            <person name="Arun A."/>
            <person name="Aury J.M."/>
            <person name="Barbosa-Neto J.F."/>
            <person name="Bothwell J.H."/>
            <person name="Bouget F.Y."/>
            <person name="Brillet L."/>
            <person name="Cabello-Hurtado F."/>
            <person name="Capella-Gutierrez S."/>
            <person name="Charrier B."/>
            <person name="Cladiere L."/>
            <person name="Cock J.M."/>
            <person name="Coelho S.M."/>
            <person name="Colleoni C."/>
            <person name="Czjzek M."/>
            <person name="Da Silva C."/>
            <person name="Delage L."/>
            <person name="Denoeud F."/>
            <person name="Deschamps P."/>
            <person name="Dittami S.M."/>
            <person name="Gabaldon T."/>
            <person name="Gachon C.M."/>
            <person name="Groisillier A."/>
            <person name="Herve C."/>
            <person name="Jabbari K."/>
            <person name="Katinka M."/>
            <person name="Kloareg B."/>
            <person name="Kowalczyk N."/>
            <person name="Labadie K."/>
            <person name="Leblanc C."/>
            <person name="Lopez P.J."/>
            <person name="McLachlan D.H."/>
            <person name="Meslet-Cladiere L."/>
            <person name="Moustafa A."/>
            <person name="Nehr Z."/>
            <person name="Nyvall Collen P."/>
            <person name="Panaud O."/>
            <person name="Partensky F."/>
            <person name="Poulain J."/>
            <person name="Rensing S.A."/>
            <person name="Rousvoal S."/>
            <person name="Samson G."/>
            <person name="Symeonidi A."/>
            <person name="Weissenbach J."/>
            <person name="Zambounis A."/>
            <person name="Wincker P."/>
            <person name="Boyen C."/>
        </authorList>
    </citation>
    <scope>NUCLEOTIDE SEQUENCE [LARGE SCALE GENOMIC DNA]</scope>
    <source>
        <strain evidence="3">cv. Stackhouse</strain>
    </source>
</reference>
<accession>R7QC56</accession>